<organism evidence="6">
    <name type="scientific">Ostreococcus mediterraneus</name>
    <dbReference type="NCBI Taxonomy" id="1486918"/>
    <lineage>
        <taxon>Eukaryota</taxon>
        <taxon>Viridiplantae</taxon>
        <taxon>Chlorophyta</taxon>
        <taxon>Mamiellophyceae</taxon>
        <taxon>Mamiellales</taxon>
        <taxon>Bathycoccaceae</taxon>
        <taxon>Ostreococcus</taxon>
    </lineage>
</organism>
<evidence type="ECO:0000256" key="2">
    <source>
        <dbReference type="ARBA" id="ARBA00022670"/>
    </source>
</evidence>
<dbReference type="InterPro" id="IPR008580">
    <property type="entry name" value="PPPDE_dom"/>
</dbReference>
<evidence type="ECO:0000259" key="5">
    <source>
        <dbReference type="PROSITE" id="PS51858"/>
    </source>
</evidence>
<protein>
    <recommendedName>
        <fullName evidence="5">PPPDE domain-containing protein</fullName>
    </recommendedName>
</protein>
<dbReference type="GO" id="GO:0016579">
    <property type="term" value="P:protein deubiquitination"/>
    <property type="evidence" value="ECO:0007669"/>
    <property type="project" value="TreeGrafter"/>
</dbReference>
<evidence type="ECO:0000313" key="6">
    <source>
        <dbReference type="EMBL" id="CAD8812790.1"/>
    </source>
</evidence>
<dbReference type="Gene3D" id="3.90.1720.30">
    <property type="entry name" value="PPPDE domains"/>
    <property type="match status" value="1"/>
</dbReference>
<dbReference type="InterPro" id="IPR042266">
    <property type="entry name" value="PPPDE_sf"/>
</dbReference>
<dbReference type="PANTHER" id="PTHR12378:SF9">
    <property type="entry name" value="OS06G0107000 PROTEIN"/>
    <property type="match status" value="1"/>
</dbReference>
<dbReference type="GO" id="GO:0006508">
    <property type="term" value="P:proteolysis"/>
    <property type="evidence" value="ECO:0007669"/>
    <property type="project" value="UniProtKB-KW"/>
</dbReference>
<evidence type="ECO:0000256" key="1">
    <source>
        <dbReference type="ARBA" id="ARBA00008140"/>
    </source>
</evidence>
<comment type="similarity">
    <text evidence="1">Belongs to the DeSI family.</text>
</comment>
<dbReference type="EMBL" id="HBFO01005578">
    <property type="protein sequence ID" value="CAD8812790.1"/>
    <property type="molecule type" value="Transcribed_RNA"/>
</dbReference>
<reference evidence="6" key="1">
    <citation type="submission" date="2021-01" db="EMBL/GenBank/DDBJ databases">
        <authorList>
            <person name="Corre E."/>
            <person name="Pelletier E."/>
            <person name="Niang G."/>
            <person name="Scheremetjew M."/>
            <person name="Finn R."/>
            <person name="Kale V."/>
            <person name="Holt S."/>
            <person name="Cochrane G."/>
            <person name="Meng A."/>
            <person name="Brown T."/>
            <person name="Cohen L."/>
        </authorList>
    </citation>
    <scope>NUCLEOTIDE SEQUENCE</scope>
    <source>
        <strain evidence="6">Clade-D-RCC1621</strain>
    </source>
</reference>
<feature type="domain" description="PPPDE" evidence="5">
    <location>
        <begin position="2"/>
        <end position="147"/>
    </location>
</feature>
<feature type="region of interest" description="Disordered" evidence="4">
    <location>
        <begin position="180"/>
        <end position="226"/>
    </location>
</feature>
<evidence type="ECO:0000256" key="3">
    <source>
        <dbReference type="ARBA" id="ARBA00022801"/>
    </source>
</evidence>
<dbReference type="PANTHER" id="PTHR12378">
    <property type="entry name" value="DESUMOYLATING ISOPEPTIDASE"/>
    <property type="match status" value="1"/>
</dbReference>
<keyword evidence="2" id="KW-0645">Protease</keyword>
<feature type="compositionally biased region" description="Acidic residues" evidence="4">
    <location>
        <begin position="213"/>
        <end position="226"/>
    </location>
</feature>
<dbReference type="Pfam" id="PF05903">
    <property type="entry name" value="Peptidase_C97"/>
    <property type="match status" value="1"/>
</dbReference>
<dbReference type="SMART" id="SM01179">
    <property type="entry name" value="DUF862"/>
    <property type="match status" value="1"/>
</dbReference>
<dbReference type="AlphaFoldDB" id="A0A7S0WHX5"/>
<evidence type="ECO:0000256" key="4">
    <source>
        <dbReference type="SAM" id="MobiDB-lite"/>
    </source>
</evidence>
<dbReference type="PROSITE" id="PS51858">
    <property type="entry name" value="PPPDE"/>
    <property type="match status" value="1"/>
</dbReference>
<accession>A0A7S0WHX5</accession>
<gene>
    <name evidence="6" type="ORF">OMED0930_LOCUS3885</name>
</gene>
<name>A0A7S0WHX5_9CHLO</name>
<sequence length="226" mass="23996">MALVTLNVYDIKHPSNPSVTTAVESLNSFTRHALNVGGIFHGAVEVFGDEYSFGYCEHGSGVYRCEPKRNSAYTYRESVALGVTSLSPTRVAAAVATLRAQWSGRSYDVLGRNCNHFCEALTEALGCEGPPGWLNAFANGANKTRMGVEHVRSATEHVFEEAGRAVSSAFRWVASAASFGSGVDDDARESASAHARGASDASEYESVKGSETNGDDDEDRDGGEGA</sequence>
<proteinExistence type="inferred from homology"/>
<keyword evidence="3" id="KW-0378">Hydrolase</keyword>
<dbReference type="GO" id="GO:0101005">
    <property type="term" value="F:deubiquitinase activity"/>
    <property type="evidence" value="ECO:0007669"/>
    <property type="project" value="TreeGrafter"/>
</dbReference>